<evidence type="ECO:0000259" key="6">
    <source>
        <dbReference type="PROSITE" id="PS51007"/>
    </source>
</evidence>
<dbReference type="Gene3D" id="1.10.760.10">
    <property type="entry name" value="Cytochrome c-like domain"/>
    <property type="match status" value="1"/>
</dbReference>
<evidence type="ECO:0000256" key="1">
    <source>
        <dbReference type="ARBA" id="ARBA00022617"/>
    </source>
</evidence>
<keyword evidence="1 4" id="KW-0349">Heme</keyword>
<gene>
    <name evidence="7" type="ORF">JY651_17105</name>
</gene>
<dbReference type="SUPFAM" id="SSF46626">
    <property type="entry name" value="Cytochrome c"/>
    <property type="match status" value="1"/>
</dbReference>
<keyword evidence="5" id="KW-0732">Signal</keyword>
<keyword evidence="2 4" id="KW-0479">Metal-binding</keyword>
<evidence type="ECO:0000256" key="3">
    <source>
        <dbReference type="ARBA" id="ARBA00023004"/>
    </source>
</evidence>
<dbReference type="RefSeq" id="WP_206728086.1">
    <property type="nucleotide sequence ID" value="NZ_CP071090.1"/>
</dbReference>
<evidence type="ECO:0000256" key="5">
    <source>
        <dbReference type="SAM" id="SignalP"/>
    </source>
</evidence>
<dbReference type="PROSITE" id="PS51007">
    <property type="entry name" value="CYTC"/>
    <property type="match status" value="1"/>
</dbReference>
<proteinExistence type="predicted"/>
<feature type="domain" description="Cytochrome c" evidence="6">
    <location>
        <begin position="343"/>
        <end position="475"/>
    </location>
</feature>
<name>A0ABX7P7X5_9BACT</name>
<keyword evidence="8" id="KW-1185">Reference proteome</keyword>
<keyword evidence="3 4" id="KW-0408">Iron</keyword>
<reference evidence="7 8" key="1">
    <citation type="submission" date="2021-02" db="EMBL/GenBank/DDBJ databases">
        <title>De Novo genome assembly of isolated myxobacteria.</title>
        <authorList>
            <person name="Stevens D.C."/>
        </authorList>
    </citation>
    <scope>NUCLEOTIDE SEQUENCE [LARGE SCALE GENOMIC DNA]</scope>
    <source>
        <strain evidence="8">SCPEA02</strain>
    </source>
</reference>
<feature type="chain" id="PRO_5046484332" evidence="5">
    <location>
        <begin position="29"/>
        <end position="475"/>
    </location>
</feature>
<sequence length="475" mass="50758">MPLRCASLSVKRPWWALAVLVAASTSWSSPSVTGNGPPAAPVPDVSADAALSGGSTTVFDITPNAFGHALGNLERSRWPMMLAGKALFMKRWGEDPATAAGPLSNASGCGSCHFKDGRGRPLTELGPEAPVLIRMSVPARRAPGGVSPEPVYGGQLNDLGIPGVPAEGTVAVTYTELKGRYPDGTEYSLRKPSFRVTDLGYGPLAVKAMLSPRIPVPVFGLGLLEAIPEEAILARADAGDRDGDGISGRPNRVPGLRTGTSMLGRLGWKASQPSIEQQVAKAFSEDLGLTSELYPERTCTAKQRACREKAVASSPELSPHVLEQTSLYLRLIAPPARRDVTEPAVVKGQALFQEVGCASCHHAGFRTGDVADLPELSNQPVRAYTDLLLHDMGPELADGRPDGEASGTEWRTAPLWGLGLLQSVNRQVRMLHDGRARGFEEAILWHGGEAEATRERFKKLERSEREALVAFLRSL</sequence>
<evidence type="ECO:0000256" key="4">
    <source>
        <dbReference type="PROSITE-ProRule" id="PRU00433"/>
    </source>
</evidence>
<dbReference type="InterPro" id="IPR036909">
    <property type="entry name" value="Cyt_c-like_dom_sf"/>
</dbReference>
<dbReference type="InterPro" id="IPR010538">
    <property type="entry name" value="DHOR"/>
</dbReference>
<dbReference type="InterPro" id="IPR051395">
    <property type="entry name" value="Cytochrome_c_Peroxidase/MauG"/>
</dbReference>
<dbReference type="PANTHER" id="PTHR30600">
    <property type="entry name" value="CYTOCHROME C PEROXIDASE-RELATED"/>
    <property type="match status" value="1"/>
</dbReference>
<dbReference type="PIRSF" id="PIRSF028099">
    <property type="entry name" value="DUF1111"/>
    <property type="match status" value="1"/>
</dbReference>
<evidence type="ECO:0000256" key="2">
    <source>
        <dbReference type="ARBA" id="ARBA00022723"/>
    </source>
</evidence>
<organism evidence="7 8">
    <name type="scientific">Pyxidicoccus parkwayensis</name>
    <dbReference type="NCBI Taxonomy" id="2813578"/>
    <lineage>
        <taxon>Bacteria</taxon>
        <taxon>Pseudomonadati</taxon>
        <taxon>Myxococcota</taxon>
        <taxon>Myxococcia</taxon>
        <taxon>Myxococcales</taxon>
        <taxon>Cystobacterineae</taxon>
        <taxon>Myxococcaceae</taxon>
        <taxon>Pyxidicoccus</taxon>
    </lineage>
</organism>
<dbReference type="Pfam" id="PF06537">
    <property type="entry name" value="DHOR"/>
    <property type="match status" value="1"/>
</dbReference>
<evidence type="ECO:0000313" key="8">
    <source>
        <dbReference type="Proteomes" id="UP000662747"/>
    </source>
</evidence>
<evidence type="ECO:0000313" key="7">
    <source>
        <dbReference type="EMBL" id="QSQ26541.1"/>
    </source>
</evidence>
<feature type="signal peptide" evidence="5">
    <location>
        <begin position="1"/>
        <end position="28"/>
    </location>
</feature>
<protein>
    <submittedName>
        <fullName evidence="7">C-type cytochrome</fullName>
    </submittedName>
</protein>
<dbReference type="EMBL" id="CP071090">
    <property type="protein sequence ID" value="QSQ26541.1"/>
    <property type="molecule type" value="Genomic_DNA"/>
</dbReference>
<dbReference type="InterPro" id="IPR009056">
    <property type="entry name" value="Cyt_c-like_dom"/>
</dbReference>
<dbReference type="Proteomes" id="UP000662747">
    <property type="component" value="Chromosome"/>
</dbReference>
<dbReference type="PANTHER" id="PTHR30600:SF4">
    <property type="entry name" value="CYTOCHROME C DOMAIN-CONTAINING PROTEIN"/>
    <property type="match status" value="1"/>
</dbReference>
<accession>A0ABX7P7X5</accession>